<dbReference type="PROSITE" id="PS50158">
    <property type="entry name" value="ZF_CCHC"/>
    <property type="match status" value="1"/>
</dbReference>
<dbReference type="SUPFAM" id="SSF53098">
    <property type="entry name" value="Ribonuclease H-like"/>
    <property type="match status" value="1"/>
</dbReference>
<dbReference type="Pfam" id="PF03372">
    <property type="entry name" value="Exo_endo_phos"/>
    <property type="match status" value="1"/>
</dbReference>
<accession>A0A2P6SG71</accession>
<dbReference type="InterPro" id="IPR012337">
    <property type="entry name" value="RNaseH-like_sf"/>
</dbReference>
<dbReference type="EC" id="2.7.7.49" evidence="5"/>
<keyword evidence="1" id="KW-0862">Zinc</keyword>
<evidence type="ECO:0000256" key="2">
    <source>
        <dbReference type="SAM" id="MobiDB-lite"/>
    </source>
</evidence>
<dbReference type="InterPro" id="IPR036691">
    <property type="entry name" value="Endo/exonu/phosph_ase_sf"/>
</dbReference>
<gene>
    <name evidence="5" type="ORF">RchiOBHm_Chr1g0351011</name>
</gene>
<reference evidence="5 6" key="1">
    <citation type="journal article" date="2018" name="Nat. Genet.">
        <title>The Rosa genome provides new insights in the design of modern roses.</title>
        <authorList>
            <person name="Bendahmane M."/>
        </authorList>
    </citation>
    <scope>NUCLEOTIDE SEQUENCE [LARGE SCALE GENOMIC DNA]</scope>
    <source>
        <strain evidence="6">cv. Old Blush</strain>
    </source>
</reference>
<evidence type="ECO:0000256" key="1">
    <source>
        <dbReference type="PROSITE-ProRule" id="PRU00047"/>
    </source>
</evidence>
<keyword evidence="5" id="KW-0548">Nucleotidyltransferase</keyword>
<feature type="domain" description="Reverse transcriptase" evidence="4">
    <location>
        <begin position="895"/>
        <end position="1157"/>
    </location>
</feature>
<evidence type="ECO:0000313" key="5">
    <source>
        <dbReference type="EMBL" id="PRQ57683.1"/>
    </source>
</evidence>
<dbReference type="InterPro" id="IPR000477">
    <property type="entry name" value="RT_dom"/>
</dbReference>
<dbReference type="InterPro" id="IPR036397">
    <property type="entry name" value="RNaseH_sf"/>
</dbReference>
<proteinExistence type="predicted"/>
<dbReference type="STRING" id="74649.A0A2P6SG71"/>
<feature type="domain" description="CCHC-type" evidence="3">
    <location>
        <begin position="216"/>
        <end position="230"/>
    </location>
</feature>
<dbReference type="InterPro" id="IPR002156">
    <property type="entry name" value="RNaseH_domain"/>
</dbReference>
<dbReference type="Proteomes" id="UP000238479">
    <property type="component" value="Chromosome 1"/>
</dbReference>
<feature type="region of interest" description="Disordered" evidence="2">
    <location>
        <begin position="380"/>
        <end position="407"/>
    </location>
</feature>
<evidence type="ECO:0000313" key="6">
    <source>
        <dbReference type="Proteomes" id="UP000238479"/>
    </source>
</evidence>
<keyword evidence="5" id="KW-0695">RNA-directed DNA polymerase</keyword>
<evidence type="ECO:0000259" key="3">
    <source>
        <dbReference type="PROSITE" id="PS50158"/>
    </source>
</evidence>
<dbReference type="InterPro" id="IPR001878">
    <property type="entry name" value="Znf_CCHC"/>
</dbReference>
<dbReference type="InterPro" id="IPR026960">
    <property type="entry name" value="RVT-Znf"/>
</dbReference>
<keyword evidence="1" id="KW-0863">Zinc-finger</keyword>
<organism evidence="5 6">
    <name type="scientific">Rosa chinensis</name>
    <name type="common">China rose</name>
    <dbReference type="NCBI Taxonomy" id="74649"/>
    <lineage>
        <taxon>Eukaryota</taxon>
        <taxon>Viridiplantae</taxon>
        <taxon>Streptophyta</taxon>
        <taxon>Embryophyta</taxon>
        <taxon>Tracheophyta</taxon>
        <taxon>Spermatophyta</taxon>
        <taxon>Magnoliopsida</taxon>
        <taxon>eudicotyledons</taxon>
        <taxon>Gunneridae</taxon>
        <taxon>Pentapetalae</taxon>
        <taxon>rosids</taxon>
        <taxon>fabids</taxon>
        <taxon>Rosales</taxon>
        <taxon>Rosaceae</taxon>
        <taxon>Rosoideae</taxon>
        <taxon>Rosoideae incertae sedis</taxon>
        <taxon>Rosa</taxon>
    </lineage>
</organism>
<dbReference type="CDD" id="cd06222">
    <property type="entry name" value="RNase_H_like"/>
    <property type="match status" value="1"/>
</dbReference>
<dbReference type="GO" id="GO:0008270">
    <property type="term" value="F:zinc ion binding"/>
    <property type="evidence" value="ECO:0007669"/>
    <property type="project" value="UniProtKB-KW"/>
</dbReference>
<sequence length="1643" mass="185278">MNPLSQYGSAAYEDFEMTADDYHITPGTIAPNISFSQRVNDKLNLEWRCAIIIKLMGKPNATNAYSYMYNALKRKWNPHGPWHLIDLPNDFYIVKFNLQEDMNVALFGGPWILAGQTLVVQQWRPDFNPNTEKINKLAVWVRVLGLPVRHFKQFTLSGISKILGDMVKIDKMTLSQSRGKFARFCIEIDLEKPLLPFVEVEGIAYGVVYEGISLICFNCGCYGHAKASCPHFVPNPTDDTTNPEENVGTVNSDSANSIPAATTSKPDKSHNTITRTTISSLVSDMDTGVESQVKAKVAGHGPWMLMSYKNKKVNSNKVPPNRMPTQSGSRYALLETYTEGDNGALREEQPTAVETLVADDRTPEPVVVSKWKQVQQKMKKASTDSGNHVIPPKTIPQNKNTTAQKKPLKDITNGKAPVKQILPRFNIGSGSSHASSKGTITYQVRKTKISNHHSNTGKSNSNASSSSVQDTHPQVNIAASFGHCPPENNFITASCTAMDSSGEGTSSNGQSITAKISQSNGTAWMLTALYASPTNSVRSNLWKYLERLAFTHHLPWIFMGDFNELYSYVDKNFGTISGRIGGLKHWVDSNFLIDMGFLGSCYTWSNNRIKERLDRAFCTCDWRTHFPEAFIRHLPKMKSDHCPILLQLHSNNYVNRRVTPFRFQAMWLTHCDFSTFVADSWQSYSGDFVKKTTDLSHDLQQWNINIFGNIFKRKKHLLARIGGIQKATDRYSNPFLINLESELIREYETLRDQENLFWKQKSRDKWLQGGDRNTKFFHLTTLVRRRKNKIEGLYDNDGHWQTEIGVMKNIAVDFFQNLFSESTFSDTRYLIPWLFPHIDDVDMSNLCLPVDMNEVKKAMFSIGGLKAPGYDGFPALFYQKFWSVYSADVFSTVQNAFNSGIIPAGLNDTIISLIPKVTGPQNMVQFRPISLCTTIYKVISKIIVARIRPLMQKLISPNQVSYVSGRHISDNIMIAQEILYKFRKSTGHKGFFAWKVDLSKAYDRLSWKFIESVLYETLLPEPLSKLIMSCISSTSFQICFNGELTDSFHAQRGIRQGDPLSPYIFVLCMEKLSHLIQSTVNVGAWKAVRASQSGPQISHLFFADDLMLFSEATVERACILKNCLDIFCSLSGQAAMLAKAGWRIFQNDPGLWATIYREKYFKNDDLFDKDYHYPKDCSSTWKSVSHGTDLLKRGLIWRVGDGKKIKFWIDIWLPPLPLIHYALPGAFIDSNITLCSFWDANGWNIDLLFSLLPSGIVNQIVHIPPGFDGCGDDIQIWGCTSNGSFSVKSAYGIFFNDYTENNSPWKFIWSLPIPPKLKTFLWVLCHGKLLTNVQRARRHLTLDDSCPICHTTSESLSHLFKDCPAVYRIWNSFSLPESVGNTFNMDWEGWLNAHLHCTTKTSVGVQWCSVFVFICWYIWKWRNKFVFDAQFQIPRNPGMLISSAATERINAQTKADLDKAYNLNLLNWLKPPIGFCKLNVDGTRNSLSGKIGAGGVIRSSSGDWIKGFQVNLGIGEVLDAETWGLYYGLRQALACHITKIEVESDSAILVKLILDSDVSIHPLGSLIDCCNALIKKFQSFSLKHIYRECNMVADCLAKSSIDHAYGVIEFDAPPVHAANGFLEDFDGATRVRRSGVGPSSGHA</sequence>
<dbReference type="GO" id="GO:0003964">
    <property type="term" value="F:RNA-directed DNA polymerase activity"/>
    <property type="evidence" value="ECO:0007669"/>
    <property type="project" value="UniProtKB-KW"/>
</dbReference>
<dbReference type="Gene3D" id="3.30.420.10">
    <property type="entry name" value="Ribonuclease H-like superfamily/Ribonuclease H"/>
    <property type="match status" value="1"/>
</dbReference>
<keyword evidence="1" id="KW-0479">Metal-binding</keyword>
<dbReference type="Pfam" id="PF00078">
    <property type="entry name" value="RVT_1"/>
    <property type="match status" value="1"/>
</dbReference>
<dbReference type="InterPro" id="IPR040256">
    <property type="entry name" value="At4g02000-like"/>
</dbReference>
<feature type="compositionally biased region" description="Polar residues" evidence="2">
    <location>
        <begin position="395"/>
        <end position="404"/>
    </location>
</feature>
<dbReference type="EMBL" id="PDCK01000039">
    <property type="protein sequence ID" value="PRQ57683.1"/>
    <property type="molecule type" value="Genomic_DNA"/>
</dbReference>
<dbReference type="Pfam" id="PF13966">
    <property type="entry name" value="zf-RVT"/>
    <property type="match status" value="1"/>
</dbReference>
<feature type="compositionally biased region" description="Polar residues" evidence="2">
    <location>
        <begin position="237"/>
        <end position="264"/>
    </location>
</feature>
<keyword evidence="5" id="KW-0808">Transferase</keyword>
<protein>
    <submittedName>
        <fullName evidence="5">Putative RNA-directed DNA polymerase</fullName>
        <ecNumber evidence="5">2.7.7.49</ecNumber>
    </submittedName>
</protein>
<dbReference type="Gene3D" id="3.60.10.10">
    <property type="entry name" value="Endonuclease/exonuclease/phosphatase"/>
    <property type="match status" value="1"/>
</dbReference>
<dbReference type="PROSITE" id="PS50878">
    <property type="entry name" value="RT_POL"/>
    <property type="match status" value="1"/>
</dbReference>
<dbReference type="PANTHER" id="PTHR31286:SF99">
    <property type="entry name" value="DUF4283 DOMAIN-CONTAINING PROTEIN"/>
    <property type="match status" value="1"/>
</dbReference>
<dbReference type="Pfam" id="PF14111">
    <property type="entry name" value="DUF4283"/>
    <property type="match status" value="1"/>
</dbReference>
<dbReference type="SUPFAM" id="SSF56219">
    <property type="entry name" value="DNase I-like"/>
    <property type="match status" value="1"/>
</dbReference>
<feature type="region of interest" description="Disordered" evidence="2">
    <location>
        <begin position="451"/>
        <end position="471"/>
    </location>
</feature>
<dbReference type="PANTHER" id="PTHR31286">
    <property type="entry name" value="GLYCINE-RICH CELL WALL STRUCTURAL PROTEIN 1.8-LIKE"/>
    <property type="match status" value="1"/>
</dbReference>
<dbReference type="Gramene" id="PRQ57683">
    <property type="protein sequence ID" value="PRQ57683"/>
    <property type="gene ID" value="RchiOBHm_Chr1g0351011"/>
</dbReference>
<dbReference type="InterPro" id="IPR043502">
    <property type="entry name" value="DNA/RNA_pol_sf"/>
</dbReference>
<feature type="compositionally biased region" description="Low complexity" evidence="2">
    <location>
        <begin position="454"/>
        <end position="467"/>
    </location>
</feature>
<dbReference type="GO" id="GO:0003676">
    <property type="term" value="F:nucleic acid binding"/>
    <property type="evidence" value="ECO:0007669"/>
    <property type="project" value="InterPro"/>
</dbReference>
<dbReference type="GO" id="GO:0004523">
    <property type="term" value="F:RNA-DNA hybrid ribonuclease activity"/>
    <property type="evidence" value="ECO:0007669"/>
    <property type="project" value="InterPro"/>
</dbReference>
<evidence type="ECO:0000259" key="4">
    <source>
        <dbReference type="PROSITE" id="PS50878"/>
    </source>
</evidence>
<dbReference type="CDD" id="cd01650">
    <property type="entry name" value="RT_nLTR_like"/>
    <property type="match status" value="1"/>
</dbReference>
<dbReference type="InterPro" id="IPR025558">
    <property type="entry name" value="DUF4283"/>
</dbReference>
<dbReference type="InterPro" id="IPR044730">
    <property type="entry name" value="RNase_H-like_dom_plant"/>
</dbReference>
<feature type="region of interest" description="Disordered" evidence="2">
    <location>
        <begin position="236"/>
        <end position="271"/>
    </location>
</feature>
<comment type="caution">
    <text evidence="5">The sequence shown here is derived from an EMBL/GenBank/DDBJ whole genome shotgun (WGS) entry which is preliminary data.</text>
</comment>
<keyword evidence="6" id="KW-1185">Reference proteome</keyword>
<dbReference type="InterPro" id="IPR005135">
    <property type="entry name" value="Endo/exonuclease/phosphatase"/>
</dbReference>
<dbReference type="SUPFAM" id="SSF56672">
    <property type="entry name" value="DNA/RNA polymerases"/>
    <property type="match status" value="1"/>
</dbReference>
<dbReference type="Pfam" id="PF13456">
    <property type="entry name" value="RVT_3"/>
    <property type="match status" value="1"/>
</dbReference>
<name>A0A2P6SG71_ROSCH</name>